<sequence>MQTPRRLLAAVAAVSIAAVASISGCSSSSKSSSKPLPDAATLVKQSSQATKNVKSVHLVLSTTGKVPGLPIKTLTGDLTTDPTAAKGNAKITIGGSDIDADFVVYDSNLYATLTPGKWDNFGPAADIYDPSTILNPDTGLANVLAHFTDPKAQARESVNGQDTVRITGQVPADTVNQLAAPLKATQPQPATLWIQENGDHELVQAKLDQSPGNSIQMTLSNWNQPVQVTKPPVS</sequence>
<keyword evidence="4" id="KW-0732">Signal</keyword>
<reference evidence="8 9" key="1">
    <citation type="submission" date="2020-12" db="EMBL/GenBank/DDBJ databases">
        <title>Complete genome sequence of Mycobacterium heckeshornense JCM 15655T, closely related to a pathogenic non-tuberculous mycobacterial species Mycobacterium xenopi.</title>
        <authorList>
            <person name="Yoshida M."/>
            <person name="Fukano H."/>
            <person name="Asakura T."/>
            <person name="Suzuki M."/>
            <person name="Hoshino Y."/>
        </authorList>
    </citation>
    <scope>NUCLEOTIDE SEQUENCE [LARGE SCALE GENOMIC DNA]</scope>
    <source>
        <strain evidence="8 9">JCM 15655</strain>
    </source>
</reference>
<accession>A0A2G8B353</accession>
<evidence type="ECO:0000256" key="6">
    <source>
        <dbReference type="ARBA" id="ARBA00023139"/>
    </source>
</evidence>
<dbReference type="Pfam" id="PF07161">
    <property type="entry name" value="LppX_LprAFG"/>
    <property type="match status" value="1"/>
</dbReference>
<evidence type="ECO:0000256" key="7">
    <source>
        <dbReference type="ARBA" id="ARBA00023288"/>
    </source>
</evidence>
<dbReference type="OrthoDB" id="4763237at2"/>
<dbReference type="AlphaFoldDB" id="A0A2G8B353"/>
<keyword evidence="7" id="KW-0449">Lipoprotein</keyword>
<evidence type="ECO:0000256" key="5">
    <source>
        <dbReference type="ARBA" id="ARBA00023136"/>
    </source>
</evidence>
<proteinExistence type="inferred from homology"/>
<dbReference type="SUPFAM" id="SSF89392">
    <property type="entry name" value="Prokaryotic lipoproteins and lipoprotein localization factors"/>
    <property type="match status" value="1"/>
</dbReference>
<protein>
    <submittedName>
        <fullName evidence="8">Lipoarabinomannan carrier protein LprG</fullName>
    </submittedName>
</protein>
<keyword evidence="3" id="KW-1003">Cell membrane</keyword>
<keyword evidence="5" id="KW-0472">Membrane</keyword>
<gene>
    <name evidence="8" type="primary">lprG</name>
    <name evidence="8" type="ORF">MHEC_29470</name>
</gene>
<keyword evidence="9" id="KW-1185">Reference proteome</keyword>
<evidence type="ECO:0000256" key="2">
    <source>
        <dbReference type="ARBA" id="ARBA00009194"/>
    </source>
</evidence>
<evidence type="ECO:0000256" key="3">
    <source>
        <dbReference type="ARBA" id="ARBA00022475"/>
    </source>
</evidence>
<evidence type="ECO:0000313" key="8">
    <source>
        <dbReference type="EMBL" id="BCO36514.1"/>
    </source>
</evidence>
<dbReference type="RefSeq" id="WP_048891769.1">
    <property type="nucleotide sequence ID" value="NZ_AP024237.1"/>
</dbReference>
<dbReference type="PROSITE" id="PS51257">
    <property type="entry name" value="PROKAR_LIPOPROTEIN"/>
    <property type="match status" value="1"/>
</dbReference>
<dbReference type="STRING" id="110505.ACT16_12335"/>
<dbReference type="Proteomes" id="UP000595446">
    <property type="component" value="Chromosome"/>
</dbReference>
<dbReference type="InterPro" id="IPR009830">
    <property type="entry name" value="LppX/LprAFG"/>
</dbReference>
<evidence type="ECO:0000256" key="1">
    <source>
        <dbReference type="ARBA" id="ARBA00004196"/>
    </source>
</evidence>
<dbReference type="Gene3D" id="2.50.20.20">
    <property type="match status" value="1"/>
</dbReference>
<keyword evidence="6" id="KW-0564">Palmitate</keyword>
<dbReference type="GO" id="GO:0030313">
    <property type="term" value="C:cell envelope"/>
    <property type="evidence" value="ECO:0007669"/>
    <property type="project" value="UniProtKB-SubCell"/>
</dbReference>
<name>A0A2G8B353_9MYCO</name>
<dbReference type="InterPro" id="IPR029046">
    <property type="entry name" value="LolA/LolB/LppX"/>
</dbReference>
<dbReference type="EMBL" id="AP024237">
    <property type="protein sequence ID" value="BCO36514.1"/>
    <property type="molecule type" value="Genomic_DNA"/>
</dbReference>
<dbReference type="CDD" id="cd16334">
    <property type="entry name" value="LppX-like"/>
    <property type="match status" value="1"/>
</dbReference>
<evidence type="ECO:0000256" key="4">
    <source>
        <dbReference type="ARBA" id="ARBA00022729"/>
    </source>
</evidence>
<evidence type="ECO:0000313" key="9">
    <source>
        <dbReference type="Proteomes" id="UP000595446"/>
    </source>
</evidence>
<comment type="subcellular location">
    <subcellularLocation>
        <location evidence="1">Cell envelope</location>
    </subcellularLocation>
</comment>
<organism evidence="8 9">
    <name type="scientific">Mycobacterium heckeshornense</name>
    <dbReference type="NCBI Taxonomy" id="110505"/>
    <lineage>
        <taxon>Bacteria</taxon>
        <taxon>Bacillati</taxon>
        <taxon>Actinomycetota</taxon>
        <taxon>Actinomycetes</taxon>
        <taxon>Mycobacteriales</taxon>
        <taxon>Mycobacteriaceae</taxon>
        <taxon>Mycobacterium</taxon>
    </lineage>
</organism>
<comment type="similarity">
    <text evidence="2">Belongs to the LppX/LprAFG lipoprotein family.</text>
</comment>